<evidence type="ECO:0000313" key="3">
    <source>
        <dbReference type="Proteomes" id="UP000474640"/>
    </source>
</evidence>
<feature type="region of interest" description="Disordered" evidence="1">
    <location>
        <begin position="17"/>
        <end position="63"/>
    </location>
</feature>
<feature type="compositionally biased region" description="Polar residues" evidence="1">
    <location>
        <begin position="20"/>
        <end position="52"/>
    </location>
</feature>
<dbReference type="Proteomes" id="UP000474640">
    <property type="component" value="Unassembled WGS sequence"/>
</dbReference>
<dbReference type="AlphaFoldDB" id="A0A7C8RI27"/>
<protein>
    <submittedName>
        <fullName evidence="2">Uncharacterized protein</fullName>
    </submittedName>
</protein>
<dbReference type="EMBL" id="JAABOJ010000017">
    <property type="protein sequence ID" value="KAF3280944.1"/>
    <property type="molecule type" value="Genomic_DNA"/>
</dbReference>
<gene>
    <name evidence="2" type="ORF">TWF970_002620</name>
</gene>
<name>A0A7C8RI27_ORBOL</name>
<accession>A0A7C8RI27</accession>
<evidence type="ECO:0000256" key="1">
    <source>
        <dbReference type="SAM" id="MobiDB-lite"/>
    </source>
</evidence>
<dbReference type="OrthoDB" id="4966at2759"/>
<proteinExistence type="predicted"/>
<sequence>MDHTAYQQTDFAAQPIRSLANLNTPSTPQSLSRMTQNDVMSSATAPEQQQEASALPLPPPHLETNPLFRSIAASTSVYPHLHPRPLQDAPVDIKNAIVPVQPQTRFQLNGHEPTKTLDTYGAHTPAVSRPESPFRLATPVDYDGLSWPSMLHKIP</sequence>
<reference evidence="2 3" key="1">
    <citation type="submission" date="2020-01" db="EMBL/GenBank/DDBJ databases">
        <authorList>
            <person name="Palmer J.M."/>
        </authorList>
    </citation>
    <scope>NUCLEOTIDE SEQUENCE [LARGE SCALE GENOMIC DNA]</scope>
    <source>
        <strain evidence="2 3">TWF970</strain>
    </source>
</reference>
<comment type="caution">
    <text evidence="2">The sequence shown here is derived from an EMBL/GenBank/DDBJ whole genome shotgun (WGS) entry which is preliminary data.</text>
</comment>
<evidence type="ECO:0000313" key="2">
    <source>
        <dbReference type="EMBL" id="KAF3280944.1"/>
    </source>
</evidence>
<organism evidence="2 3">
    <name type="scientific">Orbilia oligospora</name>
    <name type="common">Nematode-trapping fungus</name>
    <name type="synonym">Arthrobotrys oligospora</name>
    <dbReference type="NCBI Taxonomy" id="2813651"/>
    <lineage>
        <taxon>Eukaryota</taxon>
        <taxon>Fungi</taxon>
        <taxon>Dikarya</taxon>
        <taxon>Ascomycota</taxon>
        <taxon>Pezizomycotina</taxon>
        <taxon>Orbiliomycetes</taxon>
        <taxon>Orbiliales</taxon>
        <taxon>Orbiliaceae</taxon>
        <taxon>Orbilia</taxon>
    </lineage>
</organism>